<keyword evidence="9" id="KW-0456">Lyase</keyword>
<reference evidence="9 10" key="1">
    <citation type="journal article" date="2014" name="FEMS Microbiol. Ecol.">
        <title>Genomic differentiation among two strains of the PS1 clade isolated from geographically separated marine habitats.</title>
        <authorList>
            <person name="Jimenez-Infante F."/>
            <person name="Ngugi D.K."/>
            <person name="Alam I."/>
            <person name="Rashid M."/>
            <person name="Baalawi W."/>
            <person name="Kamau A.A."/>
            <person name="Bajic V.B."/>
            <person name="Stingl U."/>
        </authorList>
    </citation>
    <scope>NUCLEOTIDE SEQUENCE [LARGE SCALE GENOMIC DNA]</scope>
    <source>
        <strain evidence="9 10">RS24</strain>
    </source>
</reference>
<name>U2WSR4_9PROT</name>
<dbReference type="GO" id="GO:0003677">
    <property type="term" value="F:DNA binding"/>
    <property type="evidence" value="ECO:0007669"/>
    <property type="project" value="InterPro"/>
</dbReference>
<dbReference type="NCBIfam" id="TIGR00195">
    <property type="entry name" value="exoDNase_III"/>
    <property type="match status" value="1"/>
</dbReference>
<feature type="binding site" evidence="6">
    <location>
        <position position="258"/>
    </location>
    <ligand>
        <name>Mg(2+)</name>
        <dbReference type="ChEBI" id="CHEBI:18420"/>
        <label>1</label>
    </ligand>
</feature>
<evidence type="ECO:0000256" key="6">
    <source>
        <dbReference type="PIRSR" id="PIRSR604808-2"/>
    </source>
</evidence>
<feature type="binding site" evidence="6">
    <location>
        <position position="257"/>
    </location>
    <ligand>
        <name>Mg(2+)</name>
        <dbReference type="ChEBI" id="CHEBI:18420"/>
        <label>1</label>
    </ligand>
</feature>
<dbReference type="STRING" id="1397666.RS24_01623"/>
<evidence type="ECO:0000313" key="9">
    <source>
        <dbReference type="EMBL" id="ERL46615.1"/>
    </source>
</evidence>
<feature type="site" description="Important for catalytic activity" evidence="7">
    <location>
        <position position="228"/>
    </location>
</feature>
<keyword evidence="4 6" id="KW-0460">Magnesium</keyword>
<evidence type="ECO:0000256" key="5">
    <source>
        <dbReference type="PIRSR" id="PIRSR604808-1"/>
    </source>
</evidence>
<dbReference type="SUPFAM" id="SSF56219">
    <property type="entry name" value="DNase I-like"/>
    <property type="match status" value="1"/>
</dbReference>
<dbReference type="GO" id="GO:0004795">
    <property type="term" value="F:threonine synthase activity"/>
    <property type="evidence" value="ECO:0007669"/>
    <property type="project" value="UniProtKB-EC"/>
</dbReference>
<dbReference type="InterPro" id="IPR020847">
    <property type="entry name" value="AP_endonuclease_F1_BS"/>
</dbReference>
<feature type="active site" description="Proton acceptor" evidence="5">
    <location>
        <position position="258"/>
    </location>
</feature>
<dbReference type="GO" id="GO:0004519">
    <property type="term" value="F:endonuclease activity"/>
    <property type="evidence" value="ECO:0007669"/>
    <property type="project" value="InterPro"/>
</dbReference>
<comment type="caution">
    <text evidence="9">The sequence shown here is derived from an EMBL/GenBank/DDBJ whole genome shotgun (WGS) entry which is preliminary data.</text>
</comment>
<sequence>MRIVTWNINSVRLRIELLAKMAKKLKPDIICLQETKCPNDSFPTKAINKMGFEHIAVNGIKGYHGVATLSKIPFAKTSIINYCGQKDGRHIETVLDYEGAPLSLHNFYVPAGGDEPDRKINEKFGHKLDFLGEMQSRFVKAKQKTTAQRILVGDLNIAPYEHDVWSHKQLLNVVSHTPQEVALLEKVRKSHNWIDVARAFVPFEEKLYSWWSYRARDWDVSNRGRRLDHIWVTPALESKVNSYKILKEARGWERPSDHVPVMIDLI</sequence>
<feature type="binding site" evidence="6">
    <location>
        <position position="154"/>
    </location>
    <ligand>
        <name>Mg(2+)</name>
        <dbReference type="ChEBI" id="CHEBI:18420"/>
        <label>1</label>
    </ligand>
</feature>
<dbReference type="EC" id="4.2.3.1" evidence="9"/>
<comment type="cofactor">
    <cofactor evidence="6">
        <name>Mg(2+)</name>
        <dbReference type="ChEBI" id="CHEBI:18420"/>
    </cofactor>
    <cofactor evidence="6">
        <name>Mn(2+)</name>
        <dbReference type="ChEBI" id="CHEBI:29035"/>
    </cofactor>
    <text evidence="6">Probably binds two magnesium or manganese ions per subunit.</text>
</comment>
<dbReference type="GO" id="GO:0046872">
    <property type="term" value="F:metal ion binding"/>
    <property type="evidence" value="ECO:0007669"/>
    <property type="project" value="UniProtKB-KW"/>
</dbReference>
<dbReference type="Proteomes" id="UP000016762">
    <property type="component" value="Unassembled WGS sequence"/>
</dbReference>
<keyword evidence="10" id="KW-1185">Reference proteome</keyword>
<feature type="binding site" evidence="6">
    <location>
        <position position="156"/>
    </location>
    <ligand>
        <name>Mg(2+)</name>
        <dbReference type="ChEBI" id="CHEBI:18420"/>
        <label>1</label>
    </ligand>
</feature>
<dbReference type="PROSITE" id="PS00726">
    <property type="entry name" value="AP_NUCLEASE_F1_1"/>
    <property type="match status" value="1"/>
</dbReference>
<dbReference type="PATRIC" id="fig|1397666.3.peg.1510"/>
<dbReference type="PROSITE" id="PS51435">
    <property type="entry name" value="AP_NUCLEASE_F1_4"/>
    <property type="match status" value="1"/>
</dbReference>
<dbReference type="OrthoDB" id="9803914at2"/>
<dbReference type="AlphaFoldDB" id="U2WSR4"/>
<evidence type="ECO:0000256" key="3">
    <source>
        <dbReference type="ARBA" id="ARBA00022801"/>
    </source>
</evidence>
<comment type="similarity">
    <text evidence="1">Belongs to the DNA repair enzymes AP/ExoA family.</text>
</comment>
<dbReference type="GO" id="GO:0006281">
    <property type="term" value="P:DNA repair"/>
    <property type="evidence" value="ECO:0007669"/>
    <property type="project" value="InterPro"/>
</dbReference>
<dbReference type="EMBL" id="AWXE01000004">
    <property type="protein sequence ID" value="ERL46615.1"/>
    <property type="molecule type" value="Genomic_DNA"/>
</dbReference>
<organism evidence="9 10">
    <name type="scientific">Candidatus Micropelagius thuwalensis</name>
    <dbReference type="NCBI Taxonomy" id="1397666"/>
    <lineage>
        <taxon>Bacteria</taxon>
        <taxon>Pseudomonadati</taxon>
        <taxon>Pseudomonadota</taxon>
        <taxon>Alphaproteobacteria</taxon>
        <taxon>PS1 clade</taxon>
        <taxon>Candidatus Micropelagius</taxon>
    </lineage>
</organism>
<dbReference type="InterPro" id="IPR005135">
    <property type="entry name" value="Endo/exonuclease/phosphatase"/>
</dbReference>
<dbReference type="PANTHER" id="PTHR43250:SF2">
    <property type="entry name" value="EXODEOXYRIBONUCLEASE III"/>
    <property type="match status" value="1"/>
</dbReference>
<feature type="site" description="Interaction with DNA substrate" evidence="7">
    <location>
        <position position="258"/>
    </location>
</feature>
<keyword evidence="6" id="KW-0464">Manganese</keyword>
<dbReference type="InterPro" id="IPR036691">
    <property type="entry name" value="Endo/exonu/phosph_ase_sf"/>
</dbReference>
<dbReference type="RefSeq" id="WP_021777593.1">
    <property type="nucleotide sequence ID" value="NZ_AWXE01000004.1"/>
</dbReference>
<dbReference type="Gene3D" id="3.60.10.10">
    <property type="entry name" value="Endonuclease/exonuclease/phosphatase"/>
    <property type="match status" value="1"/>
</dbReference>
<feature type="domain" description="Endonuclease/exonuclease/phosphatase" evidence="8">
    <location>
        <begin position="4"/>
        <end position="258"/>
    </location>
</feature>
<dbReference type="NCBIfam" id="TIGR00633">
    <property type="entry name" value="xth"/>
    <property type="match status" value="1"/>
</dbReference>
<evidence type="ECO:0000256" key="7">
    <source>
        <dbReference type="PIRSR" id="PIRSR604808-3"/>
    </source>
</evidence>
<dbReference type="CDD" id="cd09086">
    <property type="entry name" value="ExoIII-like_AP-endo"/>
    <property type="match status" value="1"/>
</dbReference>
<feature type="binding site" evidence="6">
    <location>
        <position position="34"/>
    </location>
    <ligand>
        <name>Mg(2+)</name>
        <dbReference type="ChEBI" id="CHEBI:18420"/>
        <label>1</label>
    </ligand>
</feature>
<dbReference type="GO" id="GO:0008311">
    <property type="term" value="F:double-stranded DNA 3'-5' DNA exonuclease activity"/>
    <property type="evidence" value="ECO:0007669"/>
    <property type="project" value="InterPro"/>
</dbReference>
<evidence type="ECO:0000256" key="4">
    <source>
        <dbReference type="ARBA" id="ARBA00022842"/>
    </source>
</evidence>
<keyword evidence="2 6" id="KW-0479">Metal-binding</keyword>
<dbReference type="Pfam" id="PF03372">
    <property type="entry name" value="Exo_endo_phos"/>
    <property type="match status" value="1"/>
</dbReference>
<feature type="binding site" evidence="6">
    <location>
        <position position="7"/>
    </location>
    <ligand>
        <name>Mg(2+)</name>
        <dbReference type="ChEBI" id="CHEBI:18420"/>
        <label>1</label>
    </ligand>
</feature>
<dbReference type="eggNOG" id="COG0708">
    <property type="taxonomic scope" value="Bacteria"/>
</dbReference>
<evidence type="ECO:0000256" key="1">
    <source>
        <dbReference type="ARBA" id="ARBA00007092"/>
    </source>
</evidence>
<dbReference type="InterPro" id="IPR037493">
    <property type="entry name" value="ExoIII-like"/>
</dbReference>
<accession>U2WSR4</accession>
<dbReference type="InterPro" id="IPR004808">
    <property type="entry name" value="AP_endonuc_1"/>
</dbReference>
<feature type="active site" evidence="5">
    <location>
        <position position="108"/>
    </location>
</feature>
<evidence type="ECO:0000313" key="10">
    <source>
        <dbReference type="Proteomes" id="UP000016762"/>
    </source>
</evidence>
<protein>
    <submittedName>
        <fullName evidence="9">DNA gyrase subunit B protein</fullName>
        <ecNumber evidence="9">4.2.3.1</ecNumber>
    </submittedName>
</protein>
<gene>
    <name evidence="9" type="primary">gyrB</name>
    <name evidence="9" type="ORF">RS24_01623</name>
</gene>
<keyword evidence="3" id="KW-0378">Hydrolase</keyword>
<dbReference type="PANTHER" id="PTHR43250">
    <property type="entry name" value="EXODEOXYRIBONUCLEASE III"/>
    <property type="match status" value="1"/>
</dbReference>
<evidence type="ECO:0000256" key="2">
    <source>
        <dbReference type="ARBA" id="ARBA00022723"/>
    </source>
</evidence>
<feature type="site" description="Transition state stabilizer" evidence="7">
    <location>
        <position position="156"/>
    </location>
</feature>
<feature type="active site" description="Proton donor/acceptor" evidence="5">
    <location>
        <position position="154"/>
    </location>
</feature>
<evidence type="ECO:0000259" key="8">
    <source>
        <dbReference type="Pfam" id="PF03372"/>
    </source>
</evidence>
<proteinExistence type="inferred from homology"/>